<keyword evidence="2" id="KW-1185">Reference proteome</keyword>
<dbReference type="InterPro" id="IPR009279">
    <property type="entry name" value="Portal_Mu"/>
</dbReference>
<protein>
    <submittedName>
        <fullName evidence="1">DUF935 domain-containing protein</fullName>
    </submittedName>
</protein>
<dbReference type="Pfam" id="PF06074">
    <property type="entry name" value="Portal_Mu"/>
    <property type="match status" value="1"/>
</dbReference>
<dbReference type="RefSeq" id="WP_263544619.1">
    <property type="nucleotide sequence ID" value="NZ_JAOVZO020000015.1"/>
</dbReference>
<name>A0A9X4BJ63_9GAMM</name>
<evidence type="ECO:0000313" key="1">
    <source>
        <dbReference type="EMBL" id="MDC8012927.1"/>
    </source>
</evidence>
<gene>
    <name evidence="1" type="ORF">OD750_010265</name>
</gene>
<dbReference type="EMBL" id="JAOVZO020000015">
    <property type="protein sequence ID" value="MDC8012927.1"/>
    <property type="molecule type" value="Genomic_DNA"/>
</dbReference>
<accession>A0A9X4BJ63</accession>
<evidence type="ECO:0000313" key="2">
    <source>
        <dbReference type="Proteomes" id="UP001139971"/>
    </source>
</evidence>
<reference evidence="1" key="1">
    <citation type="submission" date="2023-02" db="EMBL/GenBank/DDBJ databases">
        <title>Tahibacter soli sp. nov. isolated from soil.</title>
        <authorList>
            <person name="Baek J.H."/>
            <person name="Lee J.K."/>
            <person name="Choi D.G."/>
            <person name="Jeon C.O."/>
        </authorList>
    </citation>
    <scope>NUCLEOTIDE SEQUENCE</scope>
    <source>
        <strain evidence="1">BL</strain>
    </source>
</reference>
<dbReference type="AlphaFoldDB" id="A0A9X4BJ63"/>
<dbReference type="Proteomes" id="UP001139971">
    <property type="component" value="Unassembled WGS sequence"/>
</dbReference>
<organism evidence="1 2">
    <name type="scientific">Tahibacter soli</name>
    <dbReference type="NCBI Taxonomy" id="2983605"/>
    <lineage>
        <taxon>Bacteria</taxon>
        <taxon>Pseudomonadati</taxon>
        <taxon>Pseudomonadota</taxon>
        <taxon>Gammaproteobacteria</taxon>
        <taxon>Lysobacterales</taxon>
        <taxon>Rhodanobacteraceae</taxon>
        <taxon>Tahibacter</taxon>
    </lineage>
</organism>
<sequence length="524" mass="57685">MVAIVDRYGRPFEQRTLDEPQTASMVHLQREFAGHPTRGLTPSKLARILDDAEQGDIRAQYEAFEDMEEKDGHVASEMGKRRRAVAGLEWSIEPPLNPTAAESTAAARVAELVAGIAGWQTMLFDATDAIGKGFACLEIEWRRTGRSWLPLAIDHRPQTWFQLHRGSRQEIRLRDHSADGAPLNPFGWITHVHRAKSGYIERAALMRVLIWPFVFKNYSVGDLAEFLEIYGIPMRLGKYPSGATEADKRTLMRALVHIGHNAAGIIPAGMEVDFHDIANGDAKAFEVMLDWCERTQSKAILGGTLTSQADRGSNTNALGNVHNDVRIDLRDSDALQVAATVTRDLIYPVAVLNGLAPDSPERSPRLVFNTRQPEDLKLYADALPKLVQMGMDVPVDWARQQLRVPKPKDGEAVLTFAKAAPATATAAATAQVRFTAQPERADAITDTLSELLQDAADPIVAEWVDQIRGMLASASSLEEFRDALLAQFEELPTDQLQTLMRQALMGADLAGRSVVKSQSSGRGV</sequence>
<proteinExistence type="predicted"/>
<comment type="caution">
    <text evidence="1">The sequence shown here is derived from an EMBL/GenBank/DDBJ whole genome shotgun (WGS) entry which is preliminary data.</text>
</comment>